<feature type="compositionally biased region" description="Low complexity" evidence="1">
    <location>
        <begin position="144"/>
        <end position="162"/>
    </location>
</feature>
<name>A0A166BQZ5_EXIGL</name>
<protein>
    <submittedName>
        <fullName evidence="2">Uncharacterized protein</fullName>
    </submittedName>
</protein>
<sequence length="280" mass="29361">MHNSTNAATNASTSKQKGKRKDMDDGEEHTDVRGRPVRRIFSSVPWLRTQFRPTNRADENGVSYTSDYMLFTAMGANASSSPAAGQPSQDVPEMGGPDFSFAAFPETTTTGRRVAGAPARRGNGGFFSQVAPRPVAGPSNFQASTSSSSSGSDSGLSGSFTGSTDSNMNLSVNLGAPLATPSNSPFATPRPSIVGDSAMAMDAVFTPITEFQDFDNAAGLKVAKPTSLPTFSTSMLFQQQHTAAAEPTDATMDPSQVFSTYQDPLATWGDYSMDTSGSSA</sequence>
<accession>A0A166BQZ5</accession>
<feature type="compositionally biased region" description="Low complexity" evidence="1">
    <location>
        <begin position="1"/>
        <end position="14"/>
    </location>
</feature>
<feature type="region of interest" description="Disordered" evidence="1">
    <location>
        <begin position="114"/>
        <end position="162"/>
    </location>
</feature>
<evidence type="ECO:0000313" key="2">
    <source>
        <dbReference type="EMBL" id="KZW03310.1"/>
    </source>
</evidence>
<dbReference type="InParanoid" id="A0A166BQZ5"/>
<reference evidence="2 3" key="1">
    <citation type="journal article" date="2016" name="Mol. Biol. Evol.">
        <title>Comparative Genomics of Early-Diverging Mushroom-Forming Fungi Provides Insights into the Origins of Lignocellulose Decay Capabilities.</title>
        <authorList>
            <person name="Nagy L.G."/>
            <person name="Riley R."/>
            <person name="Tritt A."/>
            <person name="Adam C."/>
            <person name="Daum C."/>
            <person name="Floudas D."/>
            <person name="Sun H."/>
            <person name="Yadav J.S."/>
            <person name="Pangilinan J."/>
            <person name="Larsson K.H."/>
            <person name="Matsuura K."/>
            <person name="Barry K."/>
            <person name="Labutti K."/>
            <person name="Kuo R."/>
            <person name="Ohm R.A."/>
            <person name="Bhattacharya S.S."/>
            <person name="Shirouzu T."/>
            <person name="Yoshinaga Y."/>
            <person name="Martin F.M."/>
            <person name="Grigoriev I.V."/>
            <person name="Hibbett D.S."/>
        </authorList>
    </citation>
    <scope>NUCLEOTIDE SEQUENCE [LARGE SCALE GENOMIC DNA]</scope>
    <source>
        <strain evidence="2 3">HHB12029</strain>
    </source>
</reference>
<keyword evidence="3" id="KW-1185">Reference proteome</keyword>
<gene>
    <name evidence="2" type="ORF">EXIGLDRAFT_759177</name>
</gene>
<dbReference type="AlphaFoldDB" id="A0A166BQZ5"/>
<dbReference type="Proteomes" id="UP000077266">
    <property type="component" value="Unassembled WGS sequence"/>
</dbReference>
<proteinExistence type="predicted"/>
<organism evidence="2 3">
    <name type="scientific">Exidia glandulosa HHB12029</name>
    <dbReference type="NCBI Taxonomy" id="1314781"/>
    <lineage>
        <taxon>Eukaryota</taxon>
        <taxon>Fungi</taxon>
        <taxon>Dikarya</taxon>
        <taxon>Basidiomycota</taxon>
        <taxon>Agaricomycotina</taxon>
        <taxon>Agaricomycetes</taxon>
        <taxon>Auriculariales</taxon>
        <taxon>Exidiaceae</taxon>
        <taxon>Exidia</taxon>
    </lineage>
</organism>
<evidence type="ECO:0000256" key="1">
    <source>
        <dbReference type="SAM" id="MobiDB-lite"/>
    </source>
</evidence>
<dbReference type="EMBL" id="KV425884">
    <property type="protein sequence ID" value="KZW03310.1"/>
    <property type="molecule type" value="Genomic_DNA"/>
</dbReference>
<feature type="region of interest" description="Disordered" evidence="1">
    <location>
        <begin position="1"/>
        <end position="36"/>
    </location>
</feature>
<evidence type="ECO:0000313" key="3">
    <source>
        <dbReference type="Proteomes" id="UP000077266"/>
    </source>
</evidence>